<organism evidence="10 11">
    <name type="scientific">Phreatobacter oligotrophus</name>
    <dbReference type="NCBI Taxonomy" id="1122261"/>
    <lineage>
        <taxon>Bacteria</taxon>
        <taxon>Pseudomonadati</taxon>
        <taxon>Pseudomonadota</taxon>
        <taxon>Alphaproteobacteria</taxon>
        <taxon>Hyphomicrobiales</taxon>
        <taxon>Phreatobacteraceae</taxon>
        <taxon>Phreatobacter</taxon>
    </lineage>
</organism>
<comment type="similarity">
    <text evidence="2">Belongs to the binding-protein-dependent transport system permease family. HisMQ subfamily.</text>
</comment>
<dbReference type="RefSeq" id="WP_108174454.1">
    <property type="nucleotide sequence ID" value="NZ_PZZL01000001.1"/>
</dbReference>
<evidence type="ECO:0000256" key="8">
    <source>
        <dbReference type="RuleBase" id="RU363032"/>
    </source>
</evidence>
<feature type="transmembrane region" description="Helical" evidence="8">
    <location>
        <begin position="249"/>
        <end position="269"/>
    </location>
</feature>
<comment type="caution">
    <text evidence="10">The sequence shown here is derived from an EMBL/GenBank/DDBJ whole genome shotgun (WGS) entry which is preliminary data.</text>
</comment>
<evidence type="ECO:0000256" key="2">
    <source>
        <dbReference type="ARBA" id="ARBA00010072"/>
    </source>
</evidence>
<keyword evidence="11" id="KW-1185">Reference proteome</keyword>
<comment type="subcellular location">
    <subcellularLocation>
        <location evidence="1">Cell inner membrane</location>
        <topology evidence="1">Multi-pass membrane protein</topology>
    </subcellularLocation>
    <subcellularLocation>
        <location evidence="8">Cell membrane</location>
        <topology evidence="8">Multi-pass membrane protein</topology>
    </subcellularLocation>
</comment>
<dbReference type="SUPFAM" id="SSF161098">
    <property type="entry name" value="MetI-like"/>
    <property type="match status" value="1"/>
</dbReference>
<dbReference type="GO" id="GO:0006865">
    <property type="term" value="P:amino acid transport"/>
    <property type="evidence" value="ECO:0007669"/>
    <property type="project" value="TreeGrafter"/>
</dbReference>
<dbReference type="InterPro" id="IPR043429">
    <property type="entry name" value="ArtM/GltK/GlnP/TcyL/YhdX-like"/>
</dbReference>
<dbReference type="Pfam" id="PF00528">
    <property type="entry name" value="BPD_transp_1"/>
    <property type="match status" value="1"/>
</dbReference>
<feature type="transmembrane region" description="Helical" evidence="8">
    <location>
        <begin position="44"/>
        <end position="72"/>
    </location>
</feature>
<keyword evidence="7 8" id="KW-0472">Membrane</keyword>
<reference evidence="10 11" key="1">
    <citation type="submission" date="2018-04" db="EMBL/GenBank/DDBJ databases">
        <title>Genomic Encyclopedia of Archaeal and Bacterial Type Strains, Phase II (KMG-II): from individual species to whole genera.</title>
        <authorList>
            <person name="Goeker M."/>
        </authorList>
    </citation>
    <scope>NUCLEOTIDE SEQUENCE [LARGE SCALE GENOMIC DNA]</scope>
    <source>
        <strain evidence="10 11">DSM 25521</strain>
    </source>
</reference>
<keyword evidence="6 8" id="KW-1133">Transmembrane helix</keyword>
<proteinExistence type="inferred from homology"/>
<evidence type="ECO:0000256" key="3">
    <source>
        <dbReference type="ARBA" id="ARBA00022448"/>
    </source>
</evidence>
<keyword evidence="5 8" id="KW-0812">Transmembrane</keyword>
<feature type="transmembrane region" description="Helical" evidence="8">
    <location>
        <begin position="219"/>
        <end position="237"/>
    </location>
</feature>
<dbReference type="EMBL" id="PZZL01000001">
    <property type="protein sequence ID" value="PTM62033.1"/>
    <property type="molecule type" value="Genomic_DNA"/>
</dbReference>
<keyword evidence="3 8" id="KW-0813">Transport</keyword>
<dbReference type="GO" id="GO:0022857">
    <property type="term" value="F:transmembrane transporter activity"/>
    <property type="evidence" value="ECO:0007669"/>
    <property type="project" value="InterPro"/>
</dbReference>
<dbReference type="AlphaFoldDB" id="A0A2T4ZJ74"/>
<gene>
    <name evidence="10" type="ORF">C8P69_101710</name>
</gene>
<feature type="transmembrane region" description="Helical" evidence="8">
    <location>
        <begin position="319"/>
        <end position="337"/>
    </location>
</feature>
<name>A0A2T4ZJ74_9HYPH</name>
<accession>A0A2T4ZJ74</accession>
<dbReference type="InterPro" id="IPR010065">
    <property type="entry name" value="AA_ABC_transptr_permease_3TM"/>
</dbReference>
<dbReference type="Gene3D" id="1.10.3720.10">
    <property type="entry name" value="MetI-like"/>
    <property type="match status" value="1"/>
</dbReference>
<feature type="domain" description="ABC transmembrane type-1" evidence="9">
    <location>
        <begin position="174"/>
        <end position="368"/>
    </location>
</feature>
<dbReference type="InterPro" id="IPR000515">
    <property type="entry name" value="MetI-like"/>
</dbReference>
<evidence type="ECO:0000256" key="7">
    <source>
        <dbReference type="ARBA" id="ARBA00023136"/>
    </source>
</evidence>
<evidence type="ECO:0000256" key="4">
    <source>
        <dbReference type="ARBA" id="ARBA00022475"/>
    </source>
</evidence>
<feature type="transmembrane region" description="Helical" evidence="8">
    <location>
        <begin position="137"/>
        <end position="160"/>
    </location>
</feature>
<dbReference type="CDD" id="cd06261">
    <property type="entry name" value="TM_PBP2"/>
    <property type="match status" value="1"/>
</dbReference>
<dbReference type="PANTHER" id="PTHR30614">
    <property type="entry name" value="MEMBRANE COMPONENT OF AMINO ACID ABC TRANSPORTER"/>
    <property type="match status" value="1"/>
</dbReference>
<dbReference type="PANTHER" id="PTHR30614:SF41">
    <property type="entry name" value="INNER MEMBRANE AMINO-ACID ABC TRANSPORTER PERMEASE PROTEIN YHDY"/>
    <property type="match status" value="1"/>
</dbReference>
<evidence type="ECO:0000313" key="11">
    <source>
        <dbReference type="Proteomes" id="UP000241808"/>
    </source>
</evidence>
<dbReference type="PROSITE" id="PS50928">
    <property type="entry name" value="ABC_TM1"/>
    <property type="match status" value="1"/>
</dbReference>
<protein>
    <submittedName>
        <fullName evidence="10">Amino acid ABC transporter membrane protein 2 (PAAT family)</fullName>
    </submittedName>
</protein>
<dbReference type="NCBIfam" id="TIGR01726">
    <property type="entry name" value="HEQRo_perm_3TM"/>
    <property type="match status" value="1"/>
</dbReference>
<evidence type="ECO:0000313" key="10">
    <source>
        <dbReference type="EMBL" id="PTM62033.1"/>
    </source>
</evidence>
<dbReference type="OrthoDB" id="9771188at2"/>
<keyword evidence="4" id="KW-1003">Cell membrane</keyword>
<dbReference type="InterPro" id="IPR035906">
    <property type="entry name" value="MetI-like_sf"/>
</dbReference>
<feature type="transmembrane region" description="Helical" evidence="8">
    <location>
        <begin position="172"/>
        <end position="198"/>
    </location>
</feature>
<evidence type="ECO:0000256" key="6">
    <source>
        <dbReference type="ARBA" id="ARBA00022989"/>
    </source>
</evidence>
<evidence type="ECO:0000259" key="9">
    <source>
        <dbReference type="PROSITE" id="PS50928"/>
    </source>
</evidence>
<sequence length="381" mass="42213">MNPPVAPATFTAFVASERLADLKPPASVRPSWPVALLRTYFGTPGNAVITIVCLGLLAWLLPPFLSWALFNATFVGTAAQCREAGGACWAFIGEKFWFSVFGLYPFEQRWRPATVLVIFAAMVALSTQRVFWRRELVYGWVGVLGVMWGLMGGSVLGIRIPGLEPVATRLWGGWLVTIFLSVFGLAMAYPIGIMLALGRRSKRPIVRALSVAWIEFIRGVPLISLLFIATFIVPLFMPQGVEIDRLIRAQIAFIVFAAAYMAEVFRGGLQAIPKGQFEGAASVGLNYAQTMRFIILPQALKITIPAQVNTFIGLFKDTTLVLIIGIFDFFTTLRSALGDSNWLGFATEAYLYAAFVYFVACYTMSRYSQRLERDLSPEKVR</sequence>
<dbReference type="GO" id="GO:0043190">
    <property type="term" value="C:ATP-binding cassette (ABC) transporter complex"/>
    <property type="evidence" value="ECO:0007669"/>
    <property type="project" value="InterPro"/>
</dbReference>
<evidence type="ECO:0000256" key="5">
    <source>
        <dbReference type="ARBA" id="ARBA00022692"/>
    </source>
</evidence>
<dbReference type="Proteomes" id="UP000241808">
    <property type="component" value="Unassembled WGS sequence"/>
</dbReference>
<evidence type="ECO:0000256" key="1">
    <source>
        <dbReference type="ARBA" id="ARBA00004429"/>
    </source>
</evidence>
<feature type="transmembrane region" description="Helical" evidence="8">
    <location>
        <begin position="349"/>
        <end position="365"/>
    </location>
</feature>